<accession>A0A172TFB6</accession>
<dbReference type="EMBL" id="CP011388">
    <property type="protein sequence ID" value="ANE45473.1"/>
    <property type="molecule type" value="Genomic_DNA"/>
</dbReference>
<dbReference type="Proteomes" id="UP000076927">
    <property type="component" value="Chromosome"/>
</dbReference>
<sequence length="618" mass="71091">MSTAVTQQQQQRNQVYLQDSAGKETNDHRFRIAAQALSRLASGLEVDEQEYRDMLETVDQRLDCGDFTLNIVLRTLYLYGNSPLWSAALKEETKRVLLEFEYWYDAERNGYSGEQYFVTENHVLLYRVCQLLAGQRYPDETFSAHGTTGRDWIASAEALILEWIQTKAMVGFSEWDSNTYMVENYMSLLNVHDFATSEPLRHQARQMLDLMSYGMAVNSYKGVYGCSHGRTYSHLLLNPETESTRALQYLLWGIGGYKDNLLDLGGVCLATSKYECPDVITQIAEDQELTVESKEQQSFNVEDAARFGKGTVSEEDAVFFWKNMAYTHQSLVQLNKQIEEKYGIQVNHELDREIDYFEACEENEVEPEPCRGCTYLSKVNKITYKTPHYMLSCAQDYRKGERGFQQHIWQATLDEGAVVFVNHPGAPHKETGRPDYWAGNDVFPRAVQVENSLMAIHHIPADSRVPYSHAYFPRMKFDEVLEEGGWIFGRKNEGYVALYSQNGYRWAEDPELTGTEVICDALHNIWICQAGSAAEHGSFRQFAEYLVRNGPQFSEQSVKYTAPSGNRMEFGWDGPLLVNNEEWPIANYKRFDNVFCQTERFSGLYEIAWKGQVVQLQF</sequence>
<gene>
    <name evidence="1" type="ORF">SY83_03085</name>
</gene>
<keyword evidence="2" id="KW-1185">Reference proteome</keyword>
<dbReference type="PATRIC" id="fig|1178515.4.peg.608"/>
<name>A0A172TFB6_9BACL</name>
<dbReference type="AlphaFoldDB" id="A0A172TFB6"/>
<evidence type="ECO:0000313" key="2">
    <source>
        <dbReference type="Proteomes" id="UP000076927"/>
    </source>
</evidence>
<protein>
    <recommendedName>
        <fullName evidence="3">Heparin-sulfate lyase N-terminal domain-containing protein</fullName>
    </recommendedName>
</protein>
<reference evidence="1 2" key="1">
    <citation type="submission" date="2015-01" db="EMBL/GenBank/DDBJ databases">
        <title>Paenibacillus swuensis/DY6/whole genome sequencing.</title>
        <authorList>
            <person name="Kim M.K."/>
            <person name="Srinivasan S."/>
            <person name="Lee J.-J."/>
        </authorList>
    </citation>
    <scope>NUCLEOTIDE SEQUENCE [LARGE SCALE GENOMIC DNA]</scope>
    <source>
        <strain evidence="1 2">DY6</strain>
    </source>
</reference>
<evidence type="ECO:0000313" key="1">
    <source>
        <dbReference type="EMBL" id="ANE45473.1"/>
    </source>
</evidence>
<organism evidence="1 2">
    <name type="scientific">Paenibacillus swuensis</name>
    <dbReference type="NCBI Taxonomy" id="1178515"/>
    <lineage>
        <taxon>Bacteria</taxon>
        <taxon>Bacillati</taxon>
        <taxon>Bacillota</taxon>
        <taxon>Bacilli</taxon>
        <taxon>Bacillales</taxon>
        <taxon>Paenibacillaceae</taxon>
        <taxon>Paenibacillus</taxon>
    </lineage>
</organism>
<dbReference type="KEGG" id="pswu:SY83_03085"/>
<dbReference type="STRING" id="1178515.SY83_03085"/>
<dbReference type="OrthoDB" id="1029638at2"/>
<dbReference type="RefSeq" id="WP_068604158.1">
    <property type="nucleotide sequence ID" value="NZ_CP011388.1"/>
</dbReference>
<evidence type="ECO:0008006" key="3">
    <source>
        <dbReference type="Google" id="ProtNLM"/>
    </source>
</evidence>
<proteinExistence type="predicted"/>